<dbReference type="Proteomes" id="UP000694395">
    <property type="component" value="Chromosome 10"/>
</dbReference>
<dbReference type="InterPro" id="IPR036236">
    <property type="entry name" value="Znf_C2H2_sf"/>
</dbReference>
<feature type="domain" description="C2H2-type" evidence="12">
    <location>
        <begin position="476"/>
        <end position="499"/>
    </location>
</feature>
<evidence type="ECO:0000256" key="2">
    <source>
        <dbReference type="ARBA" id="ARBA00022723"/>
    </source>
</evidence>
<organism evidence="13 14">
    <name type="scientific">Oncorhynchus mykiss</name>
    <name type="common">Rainbow trout</name>
    <name type="synonym">Salmo gairdneri</name>
    <dbReference type="NCBI Taxonomy" id="8022"/>
    <lineage>
        <taxon>Eukaryota</taxon>
        <taxon>Metazoa</taxon>
        <taxon>Chordata</taxon>
        <taxon>Craniata</taxon>
        <taxon>Vertebrata</taxon>
        <taxon>Euteleostomi</taxon>
        <taxon>Actinopterygii</taxon>
        <taxon>Neopterygii</taxon>
        <taxon>Teleostei</taxon>
        <taxon>Protacanthopterygii</taxon>
        <taxon>Salmoniformes</taxon>
        <taxon>Salmonidae</taxon>
        <taxon>Salmoninae</taxon>
        <taxon>Oncorhynchus</taxon>
    </lineage>
</organism>
<evidence type="ECO:0000256" key="5">
    <source>
        <dbReference type="ARBA" id="ARBA00022833"/>
    </source>
</evidence>
<dbReference type="SUPFAM" id="SSF57667">
    <property type="entry name" value="beta-beta-alpha zinc fingers"/>
    <property type="match status" value="2"/>
</dbReference>
<evidence type="ECO:0000256" key="8">
    <source>
        <dbReference type="ARBA" id="ARBA00023163"/>
    </source>
</evidence>
<evidence type="ECO:0000256" key="10">
    <source>
        <dbReference type="PROSITE-ProRule" id="PRU00042"/>
    </source>
</evidence>
<dbReference type="SMART" id="SM00355">
    <property type="entry name" value="ZnF_C2H2"/>
    <property type="match status" value="4"/>
</dbReference>
<dbReference type="Pfam" id="PF00096">
    <property type="entry name" value="zf-C2H2"/>
    <property type="match status" value="2"/>
</dbReference>
<keyword evidence="5" id="KW-0862">Zinc</keyword>
<feature type="domain" description="C2H2-type" evidence="12">
    <location>
        <begin position="377"/>
        <end position="405"/>
    </location>
</feature>
<dbReference type="GeneID" id="110533722"/>
<dbReference type="GeneTree" id="ENSGT01150000286934"/>
<dbReference type="PROSITE" id="PS00028">
    <property type="entry name" value="ZINC_FINGER_C2H2_1"/>
    <property type="match status" value="4"/>
</dbReference>
<dbReference type="InterPro" id="IPR013087">
    <property type="entry name" value="Znf_C2H2_type"/>
</dbReference>
<dbReference type="FunFam" id="3.30.160.60:FF:001485">
    <property type="entry name" value="Krueppel-related zinc finger protein"/>
    <property type="match status" value="1"/>
</dbReference>
<keyword evidence="3" id="KW-0677">Repeat</keyword>
<evidence type="ECO:0000256" key="4">
    <source>
        <dbReference type="ARBA" id="ARBA00022771"/>
    </source>
</evidence>
<evidence type="ECO:0000313" key="13">
    <source>
        <dbReference type="Ensembl" id="ENSOMYP00000066923.2"/>
    </source>
</evidence>
<dbReference type="FunFam" id="3.30.160.60:FF:000358">
    <property type="entry name" value="zinc finger protein 24"/>
    <property type="match status" value="1"/>
</dbReference>
<evidence type="ECO:0000256" key="6">
    <source>
        <dbReference type="ARBA" id="ARBA00023015"/>
    </source>
</evidence>
<evidence type="ECO:0000256" key="7">
    <source>
        <dbReference type="ARBA" id="ARBA00023125"/>
    </source>
</evidence>
<evidence type="ECO:0000256" key="1">
    <source>
        <dbReference type="ARBA" id="ARBA00004123"/>
    </source>
</evidence>
<feature type="region of interest" description="Disordered" evidence="11">
    <location>
        <begin position="255"/>
        <end position="274"/>
    </location>
</feature>
<keyword evidence="7" id="KW-0238">DNA-binding</keyword>
<dbReference type="PANTHER" id="PTHR24388">
    <property type="entry name" value="ZINC FINGER PROTEIN"/>
    <property type="match status" value="1"/>
</dbReference>
<dbReference type="KEGG" id="omy:110533722"/>
<keyword evidence="8" id="KW-0804">Transcription</keyword>
<name>A0A8C7SJ86_ONCMY</name>
<accession>A0A8C7SJ86</accession>
<dbReference type="GO" id="GO:0008270">
    <property type="term" value="F:zinc ion binding"/>
    <property type="evidence" value="ECO:0007669"/>
    <property type="project" value="UniProtKB-KW"/>
</dbReference>
<dbReference type="PANTHER" id="PTHR24388:SF54">
    <property type="entry name" value="PROTEIN ESCARGOT"/>
    <property type="match status" value="1"/>
</dbReference>
<dbReference type="GO" id="GO:0005634">
    <property type="term" value="C:nucleus"/>
    <property type="evidence" value="ECO:0007669"/>
    <property type="project" value="UniProtKB-SubCell"/>
</dbReference>
<dbReference type="Pfam" id="PF13894">
    <property type="entry name" value="zf-C2H2_4"/>
    <property type="match status" value="1"/>
</dbReference>
<evidence type="ECO:0000256" key="11">
    <source>
        <dbReference type="SAM" id="MobiDB-lite"/>
    </source>
</evidence>
<gene>
    <name evidence="13" type="primary">LOC110533722</name>
</gene>
<dbReference type="Ensembl" id="ENSOMYT00000072878.2">
    <property type="protein sequence ID" value="ENSOMYP00000066923.2"/>
    <property type="gene ID" value="ENSOMYG00000031006.2"/>
</dbReference>
<dbReference type="GO" id="GO:0000978">
    <property type="term" value="F:RNA polymerase II cis-regulatory region sequence-specific DNA binding"/>
    <property type="evidence" value="ECO:0007669"/>
    <property type="project" value="TreeGrafter"/>
</dbReference>
<reference evidence="13" key="3">
    <citation type="submission" date="2025-09" db="UniProtKB">
        <authorList>
            <consortium name="Ensembl"/>
        </authorList>
    </citation>
    <scope>IDENTIFICATION</scope>
</reference>
<reference evidence="13" key="1">
    <citation type="submission" date="2020-07" db="EMBL/GenBank/DDBJ databases">
        <title>A long reads based de novo assembly of the rainbow trout Arlee double haploid line genome.</title>
        <authorList>
            <person name="Gao G."/>
            <person name="Palti Y."/>
        </authorList>
    </citation>
    <scope>NUCLEOTIDE SEQUENCE [LARGE SCALE GENOMIC DNA]</scope>
</reference>
<keyword evidence="9" id="KW-0539">Nucleus</keyword>
<feature type="domain" description="C2H2-type" evidence="12">
    <location>
        <begin position="420"/>
        <end position="447"/>
    </location>
</feature>
<reference evidence="13" key="2">
    <citation type="submission" date="2025-08" db="UniProtKB">
        <authorList>
            <consortium name="Ensembl"/>
        </authorList>
    </citation>
    <scope>IDENTIFICATION</scope>
</reference>
<dbReference type="InterPro" id="IPR050527">
    <property type="entry name" value="Snail/Krueppel_Znf"/>
</dbReference>
<keyword evidence="4 10" id="KW-0863">Zinc-finger</keyword>
<evidence type="ECO:0000256" key="9">
    <source>
        <dbReference type="ARBA" id="ARBA00023242"/>
    </source>
</evidence>
<feature type="domain" description="C2H2-type" evidence="12">
    <location>
        <begin position="448"/>
        <end position="475"/>
    </location>
</feature>
<sequence length="505" mass="56116">MSANVSPPNTALVAELSFSFQDELTATIQNALGVAVEIAVVEITKLVGQVLRDVRDQMHETLRDNKSLKFRLQAAELEICAARGEERQVQSIIGEKNSTNSRIQQVHQQLNSLNVSQNKIKSGSEGEHRVLESNQSLGTTNVGDRYEEFESEAVDNPAFLNESFCEIREDGRVCTQDIKPDFFTLNQEDEAGTKEEVVSNMYSDNHEDFNRACTEPTTGHDTSIAHADGHPFPDGTMKDAAVKCLVEVKVESVDLGSSRNCGPNTGGGEEDYCPDGLSLAQTRLLEDWRPAALQLPLSDPDSFTPSTSHSLSDSPIFTPNIPDLDILSSSSATGLHAGFGKQQQYPPRETAGASTSHSHQMYSPQTGDVNNMVAAQHICKICGEKFHLSEELRRHRSLIHPKDMNKLPKRNLYPPGRSPYHCSLCGRDFNRMEHLKIHQRIHTGERPYACTVCNARFRHSWALTRHFRIHTGEKPYTCSQCGKTFRNCGGLRFHQRTHSMGGLGC</sequence>
<comment type="subcellular location">
    <subcellularLocation>
        <location evidence="1">Nucleus</location>
    </subcellularLocation>
</comment>
<evidence type="ECO:0000259" key="12">
    <source>
        <dbReference type="PROSITE" id="PS50157"/>
    </source>
</evidence>
<dbReference type="Gene3D" id="3.30.160.60">
    <property type="entry name" value="Classic Zinc Finger"/>
    <property type="match status" value="3"/>
</dbReference>
<dbReference type="FunFam" id="3.30.160.60:FF:001498">
    <property type="entry name" value="Zinc finger protein 404"/>
    <property type="match status" value="1"/>
</dbReference>
<keyword evidence="14" id="KW-1185">Reference proteome</keyword>
<dbReference type="OrthoDB" id="3437960at2759"/>
<keyword evidence="2" id="KW-0479">Metal-binding</keyword>
<dbReference type="PROSITE" id="PS50157">
    <property type="entry name" value="ZINC_FINGER_C2H2_2"/>
    <property type="match status" value="4"/>
</dbReference>
<dbReference type="GO" id="GO:0000981">
    <property type="term" value="F:DNA-binding transcription factor activity, RNA polymerase II-specific"/>
    <property type="evidence" value="ECO:0007669"/>
    <property type="project" value="TreeGrafter"/>
</dbReference>
<dbReference type="AlphaFoldDB" id="A0A8C7SJ86"/>
<keyword evidence="6" id="KW-0805">Transcription regulation</keyword>
<evidence type="ECO:0000313" key="14">
    <source>
        <dbReference type="Proteomes" id="UP000694395"/>
    </source>
</evidence>
<dbReference type="RefSeq" id="XP_021473865.1">
    <property type="nucleotide sequence ID" value="XM_021618190.2"/>
</dbReference>
<feature type="region of interest" description="Disordered" evidence="11">
    <location>
        <begin position="337"/>
        <end position="361"/>
    </location>
</feature>
<feature type="compositionally biased region" description="Polar residues" evidence="11">
    <location>
        <begin position="352"/>
        <end position="361"/>
    </location>
</feature>
<proteinExistence type="predicted"/>
<evidence type="ECO:0000256" key="3">
    <source>
        <dbReference type="ARBA" id="ARBA00022737"/>
    </source>
</evidence>
<protein>
    <submittedName>
        <fullName evidence="13">Si:ch211-284e13.5</fullName>
    </submittedName>
</protein>